<evidence type="ECO:0000313" key="14">
    <source>
        <dbReference type="Proteomes" id="UP001409585"/>
    </source>
</evidence>
<gene>
    <name evidence="13" type="ORF">GCM10025791_44830</name>
</gene>
<protein>
    <submittedName>
        <fullName evidence="13">TonB-dependent receptor</fullName>
    </submittedName>
</protein>
<keyword evidence="3 8" id="KW-1134">Transmembrane beta strand</keyword>
<evidence type="ECO:0000256" key="6">
    <source>
        <dbReference type="ARBA" id="ARBA00023136"/>
    </source>
</evidence>
<keyword evidence="5 9" id="KW-0798">TonB box</keyword>
<dbReference type="Pfam" id="PF07715">
    <property type="entry name" value="Plug"/>
    <property type="match status" value="1"/>
</dbReference>
<dbReference type="InterPro" id="IPR036942">
    <property type="entry name" value="Beta-barrel_TonB_sf"/>
</dbReference>
<dbReference type="InterPro" id="IPR012910">
    <property type="entry name" value="Plug_dom"/>
</dbReference>
<dbReference type="GO" id="GO:0044718">
    <property type="term" value="P:siderophore transmembrane transport"/>
    <property type="evidence" value="ECO:0007669"/>
    <property type="project" value="TreeGrafter"/>
</dbReference>
<evidence type="ECO:0000259" key="12">
    <source>
        <dbReference type="Pfam" id="PF07715"/>
    </source>
</evidence>
<keyword evidence="4 8" id="KW-0812">Transmembrane</keyword>
<evidence type="ECO:0000256" key="4">
    <source>
        <dbReference type="ARBA" id="ARBA00022692"/>
    </source>
</evidence>
<comment type="subcellular location">
    <subcellularLocation>
        <location evidence="1 8">Cell outer membrane</location>
        <topology evidence="1 8">Multi-pass membrane protein</topology>
    </subcellularLocation>
</comment>
<name>A0AAV3U9I8_9ALTE</name>
<dbReference type="GO" id="GO:0015344">
    <property type="term" value="F:siderophore uptake transmembrane transporter activity"/>
    <property type="evidence" value="ECO:0007669"/>
    <property type="project" value="TreeGrafter"/>
</dbReference>
<dbReference type="GO" id="GO:0009279">
    <property type="term" value="C:cell outer membrane"/>
    <property type="evidence" value="ECO:0007669"/>
    <property type="project" value="UniProtKB-SubCell"/>
</dbReference>
<evidence type="ECO:0000256" key="2">
    <source>
        <dbReference type="ARBA" id="ARBA00022448"/>
    </source>
</evidence>
<evidence type="ECO:0000256" key="7">
    <source>
        <dbReference type="ARBA" id="ARBA00023237"/>
    </source>
</evidence>
<evidence type="ECO:0000256" key="5">
    <source>
        <dbReference type="ARBA" id="ARBA00023077"/>
    </source>
</evidence>
<dbReference type="PANTHER" id="PTHR30069">
    <property type="entry name" value="TONB-DEPENDENT OUTER MEMBRANE RECEPTOR"/>
    <property type="match status" value="1"/>
</dbReference>
<feature type="domain" description="TonB-dependent receptor plug" evidence="12">
    <location>
        <begin position="41"/>
        <end position="141"/>
    </location>
</feature>
<keyword evidence="13" id="KW-0675">Receptor</keyword>
<dbReference type="InterPro" id="IPR039426">
    <property type="entry name" value="TonB-dep_rcpt-like"/>
</dbReference>
<dbReference type="PANTHER" id="PTHR30069:SF36">
    <property type="entry name" value="BLL6948 PROTEIN"/>
    <property type="match status" value="1"/>
</dbReference>
<dbReference type="RefSeq" id="WP_345427551.1">
    <property type="nucleotide sequence ID" value="NZ_AP031496.1"/>
</dbReference>
<comment type="caution">
    <text evidence="13">The sequence shown here is derived from an EMBL/GenBank/DDBJ whole genome shotgun (WGS) entry which is preliminary data.</text>
</comment>
<evidence type="ECO:0000256" key="3">
    <source>
        <dbReference type="ARBA" id="ARBA00022452"/>
    </source>
</evidence>
<dbReference type="Proteomes" id="UP001409585">
    <property type="component" value="Unassembled WGS sequence"/>
</dbReference>
<keyword evidence="7 8" id="KW-0998">Cell outer membrane</keyword>
<evidence type="ECO:0000256" key="9">
    <source>
        <dbReference type="RuleBase" id="RU003357"/>
    </source>
</evidence>
<evidence type="ECO:0000256" key="10">
    <source>
        <dbReference type="SAM" id="SignalP"/>
    </source>
</evidence>
<dbReference type="InterPro" id="IPR000531">
    <property type="entry name" value="Beta-barrel_TonB"/>
</dbReference>
<feature type="signal peptide" evidence="10">
    <location>
        <begin position="1"/>
        <end position="22"/>
    </location>
</feature>
<keyword evidence="2 8" id="KW-0813">Transport</keyword>
<dbReference type="EMBL" id="BAABLX010000077">
    <property type="protein sequence ID" value="GAA4959006.1"/>
    <property type="molecule type" value="Genomic_DNA"/>
</dbReference>
<dbReference type="PROSITE" id="PS52016">
    <property type="entry name" value="TONB_DEPENDENT_REC_3"/>
    <property type="match status" value="1"/>
</dbReference>
<evidence type="ECO:0000256" key="8">
    <source>
        <dbReference type="PROSITE-ProRule" id="PRU01360"/>
    </source>
</evidence>
<feature type="domain" description="TonB-dependent receptor-like beta-barrel" evidence="11">
    <location>
        <begin position="256"/>
        <end position="640"/>
    </location>
</feature>
<dbReference type="Pfam" id="PF00593">
    <property type="entry name" value="TonB_dep_Rec_b-barrel"/>
    <property type="match status" value="1"/>
</dbReference>
<reference evidence="14" key="1">
    <citation type="journal article" date="2019" name="Int. J. Syst. Evol. Microbiol.">
        <title>The Global Catalogue of Microorganisms (GCM) 10K type strain sequencing project: providing services to taxonomists for standard genome sequencing and annotation.</title>
        <authorList>
            <consortium name="The Broad Institute Genomics Platform"/>
            <consortium name="The Broad Institute Genome Sequencing Center for Infectious Disease"/>
            <person name="Wu L."/>
            <person name="Ma J."/>
        </authorList>
    </citation>
    <scope>NUCLEOTIDE SEQUENCE [LARGE SCALE GENOMIC DNA]</scope>
    <source>
        <strain evidence="14">JCM 19134</strain>
    </source>
</reference>
<evidence type="ECO:0000256" key="1">
    <source>
        <dbReference type="ARBA" id="ARBA00004571"/>
    </source>
</evidence>
<keyword evidence="6 8" id="KW-0472">Membrane</keyword>
<evidence type="ECO:0000313" key="13">
    <source>
        <dbReference type="EMBL" id="GAA4959006.1"/>
    </source>
</evidence>
<dbReference type="InterPro" id="IPR037066">
    <property type="entry name" value="Plug_dom_sf"/>
</dbReference>
<evidence type="ECO:0000259" key="11">
    <source>
        <dbReference type="Pfam" id="PF00593"/>
    </source>
</evidence>
<keyword evidence="14" id="KW-1185">Reference proteome</keyword>
<sequence>MTLTCPRLTLLLTSLAAHTALADGVHIEEINVIGRHVETATTASHGQISGEQLGQRPILRTGEILEVVPGLVATQHSGSGKANQYFLRGFNLDHGTDFSTTVDAMPVNMPSHGHGQGYADLNFIIPELVASIAYKKGAYYADLADFSGTGGAQVRSVNYLNDSQLELGVGNYNHRRLLATGSLLSAGGAEFIYGLEAQKYDGPWDDISEDVDKKNLWLKQVWGDEENLLSITAMAYQNSWNSADQIPRRAVQQGIISDLGSIDTTLGGESNRYSLSGHWLKTGSDSVLDVNLYAIGYDMNLWSNFTYFTQPQGDQFEQVDDRTIAGWDARYALNSEFNSLSMTNTFGSQLRHDDIDQVGLFASNQRVRTGVFRQDEVQQTSLGWYWQNRLQWSEKLSTTLGVRYDRYWFDVNALAAADPSTLAVNSGDSSDDIVTGSFNVAYQFNSHLNGFFSVGQGFHSNDARGTSIQRDPVTGETVDPVDPLVPTLGYELGLRNVVSNNIELSAALWYLEVDSELLFVGDAGTTEDTGVGSERTGLELTLYARLGEKHLVDVEYSYTDAQFVQPLDGSRDIPGALQDVFSLGLNTQWTEQFYTHLRVRHFGDYALDGGAQAEPSTLVNLRAGMQFNERWQAKLDILNLLDADDADITYYYASQLQTEAQSVDDIHYHVFEPRAFRLSVGYHF</sequence>
<feature type="chain" id="PRO_5043853529" evidence="10">
    <location>
        <begin position="23"/>
        <end position="684"/>
    </location>
</feature>
<organism evidence="13 14">
    <name type="scientific">Halioxenophilus aromaticivorans</name>
    <dbReference type="NCBI Taxonomy" id="1306992"/>
    <lineage>
        <taxon>Bacteria</taxon>
        <taxon>Pseudomonadati</taxon>
        <taxon>Pseudomonadota</taxon>
        <taxon>Gammaproteobacteria</taxon>
        <taxon>Alteromonadales</taxon>
        <taxon>Alteromonadaceae</taxon>
        <taxon>Halioxenophilus</taxon>
    </lineage>
</organism>
<proteinExistence type="inferred from homology"/>
<dbReference type="AlphaFoldDB" id="A0AAV3U9I8"/>
<accession>A0AAV3U9I8</accession>
<comment type="similarity">
    <text evidence="8 9">Belongs to the TonB-dependent receptor family.</text>
</comment>
<keyword evidence="10" id="KW-0732">Signal</keyword>
<dbReference type="Gene3D" id="2.170.130.10">
    <property type="entry name" value="TonB-dependent receptor, plug domain"/>
    <property type="match status" value="1"/>
</dbReference>
<dbReference type="SUPFAM" id="SSF56935">
    <property type="entry name" value="Porins"/>
    <property type="match status" value="1"/>
</dbReference>
<dbReference type="Gene3D" id="2.40.170.20">
    <property type="entry name" value="TonB-dependent receptor, beta-barrel domain"/>
    <property type="match status" value="1"/>
</dbReference>